<evidence type="ECO:0000313" key="1">
    <source>
        <dbReference type="EMBL" id="KAK9045567.1"/>
    </source>
</evidence>
<organism evidence="1 2">
    <name type="scientific">Hibiscus sabdariffa</name>
    <name type="common">roselle</name>
    <dbReference type="NCBI Taxonomy" id="183260"/>
    <lineage>
        <taxon>Eukaryota</taxon>
        <taxon>Viridiplantae</taxon>
        <taxon>Streptophyta</taxon>
        <taxon>Embryophyta</taxon>
        <taxon>Tracheophyta</taxon>
        <taxon>Spermatophyta</taxon>
        <taxon>Magnoliopsida</taxon>
        <taxon>eudicotyledons</taxon>
        <taxon>Gunneridae</taxon>
        <taxon>Pentapetalae</taxon>
        <taxon>rosids</taxon>
        <taxon>malvids</taxon>
        <taxon>Malvales</taxon>
        <taxon>Malvaceae</taxon>
        <taxon>Malvoideae</taxon>
        <taxon>Hibiscus</taxon>
    </lineage>
</organism>
<dbReference type="Proteomes" id="UP001396334">
    <property type="component" value="Unassembled WGS sequence"/>
</dbReference>
<reference evidence="1 2" key="1">
    <citation type="journal article" date="2024" name="G3 (Bethesda)">
        <title>Genome assembly of Hibiscus sabdariffa L. provides insights into metabolisms of medicinal natural products.</title>
        <authorList>
            <person name="Kim T."/>
        </authorList>
    </citation>
    <scope>NUCLEOTIDE SEQUENCE [LARGE SCALE GENOMIC DNA]</scope>
    <source>
        <strain evidence="1">TK-2024</strain>
        <tissue evidence="1">Old leaves</tissue>
    </source>
</reference>
<name>A0ABR2U777_9ROSI</name>
<dbReference type="EMBL" id="JBBPBN010000001">
    <property type="protein sequence ID" value="KAK9045567.1"/>
    <property type="molecule type" value="Genomic_DNA"/>
</dbReference>
<accession>A0ABR2U777</accession>
<dbReference type="SUPFAM" id="SSF54928">
    <property type="entry name" value="RNA-binding domain, RBD"/>
    <property type="match status" value="1"/>
</dbReference>
<gene>
    <name evidence="1" type="ORF">V6N11_051476</name>
</gene>
<evidence type="ECO:0000313" key="2">
    <source>
        <dbReference type="Proteomes" id="UP001396334"/>
    </source>
</evidence>
<dbReference type="InterPro" id="IPR035979">
    <property type="entry name" value="RBD_domain_sf"/>
</dbReference>
<proteinExistence type="predicted"/>
<keyword evidence="2" id="KW-1185">Reference proteome</keyword>
<evidence type="ECO:0008006" key="3">
    <source>
        <dbReference type="Google" id="ProtNLM"/>
    </source>
</evidence>
<sequence length="239" mass="27423">MRSTFAFVRFSNVKDSMNVINGANNRKIDGFKNKVFLDRNASSVAYHHTIKDRVVYQKVPKSKGITKVVEGRSNKEALICNISVDSGKHCQDANVAPKKADHESTEVQKVSVKESEVNADFKPLVMTLGERDKGRLNSCLIGQINFMYDVDFVQHMLQSEGFKVSISCCSGYYAIIKFEEEEQLDIFWDLKETVLKPWFPEIDRVESFKEAKKLRVWVCIERLPLKAWNETDLFNIGSR</sequence>
<comment type="caution">
    <text evidence="1">The sequence shown here is derived from an EMBL/GenBank/DDBJ whole genome shotgun (WGS) entry which is preliminary data.</text>
</comment>
<protein>
    <recommendedName>
        <fullName evidence="3">DUF4283 domain-containing protein</fullName>
    </recommendedName>
</protein>